<proteinExistence type="predicted"/>
<sequence>MTVIALDPMIWVRAKTSPMIGSYKKLYFWPHTFRMFNVNLSTFLCHIYIQNAMKMWRGGRRTTLLAEKNPSDLVHVAPRCIIAGSIKFSLERNRSCGEDARKQKQKDGKILIGQELDLISSFLSVELGFGHPSNQARELERDTRKLPSLRRFPSLPF</sequence>
<organism evidence="1">
    <name type="scientific">Eucalyptus grandis</name>
    <name type="common">Flooded gum</name>
    <dbReference type="NCBI Taxonomy" id="71139"/>
    <lineage>
        <taxon>Eukaryota</taxon>
        <taxon>Viridiplantae</taxon>
        <taxon>Streptophyta</taxon>
        <taxon>Embryophyta</taxon>
        <taxon>Tracheophyta</taxon>
        <taxon>Spermatophyta</taxon>
        <taxon>Magnoliopsida</taxon>
        <taxon>eudicotyledons</taxon>
        <taxon>Gunneridae</taxon>
        <taxon>Pentapetalae</taxon>
        <taxon>rosids</taxon>
        <taxon>malvids</taxon>
        <taxon>Myrtales</taxon>
        <taxon>Myrtaceae</taxon>
        <taxon>Myrtoideae</taxon>
        <taxon>Eucalypteae</taxon>
        <taxon>Eucalyptus</taxon>
    </lineage>
</organism>
<gene>
    <name evidence="1" type="ORF">EUGRSUZ_C01380</name>
</gene>
<name>A0A059CQ41_EUCGR</name>
<reference evidence="1" key="1">
    <citation type="submission" date="2013-07" db="EMBL/GenBank/DDBJ databases">
        <title>The genome of Eucalyptus grandis.</title>
        <authorList>
            <person name="Schmutz J."/>
            <person name="Hayes R."/>
            <person name="Myburg A."/>
            <person name="Tuskan G."/>
            <person name="Grattapaglia D."/>
            <person name="Rokhsar D.S."/>
        </authorList>
    </citation>
    <scope>NUCLEOTIDE SEQUENCE</scope>
    <source>
        <tissue evidence="1">Leaf extractions</tissue>
    </source>
</reference>
<dbReference type="AlphaFoldDB" id="A0A059CQ41"/>
<dbReference type="Gramene" id="KCW80050">
    <property type="protein sequence ID" value="KCW80050"/>
    <property type="gene ID" value="EUGRSUZ_C01380"/>
</dbReference>
<evidence type="ECO:0000313" key="1">
    <source>
        <dbReference type="EMBL" id="KCW80050.1"/>
    </source>
</evidence>
<dbReference type="EMBL" id="KK198755">
    <property type="protein sequence ID" value="KCW80050.1"/>
    <property type="molecule type" value="Genomic_DNA"/>
</dbReference>
<accession>A0A059CQ41</accession>
<dbReference type="InParanoid" id="A0A059CQ41"/>
<protein>
    <submittedName>
        <fullName evidence="1">Uncharacterized protein</fullName>
    </submittedName>
</protein>